<comment type="subcellular location">
    <subcellularLocation>
        <location evidence="3">Membrane</location>
    </subcellularLocation>
</comment>
<feature type="transmembrane region" description="Helical" evidence="10">
    <location>
        <begin position="135"/>
        <end position="156"/>
    </location>
</feature>
<evidence type="ECO:0000256" key="9">
    <source>
        <dbReference type="ARBA" id="ARBA00023136"/>
    </source>
</evidence>
<keyword evidence="8" id="KW-0408">Iron</keyword>
<feature type="transmembrane region" description="Helical" evidence="10">
    <location>
        <begin position="168"/>
        <end position="187"/>
    </location>
</feature>
<dbReference type="AlphaFoldDB" id="A0A212S9F7"/>
<evidence type="ECO:0000313" key="12">
    <source>
        <dbReference type="Proteomes" id="UP000198418"/>
    </source>
</evidence>
<comment type="cofactor">
    <cofactor evidence="1">
        <name>heme</name>
        <dbReference type="ChEBI" id="CHEBI:30413"/>
    </cofactor>
</comment>
<evidence type="ECO:0000256" key="4">
    <source>
        <dbReference type="ARBA" id="ARBA00022617"/>
    </source>
</evidence>
<keyword evidence="12" id="KW-1185">Reference proteome</keyword>
<evidence type="ECO:0000256" key="3">
    <source>
        <dbReference type="ARBA" id="ARBA00004370"/>
    </source>
</evidence>
<dbReference type="GO" id="GO:0016020">
    <property type="term" value="C:membrane"/>
    <property type="evidence" value="ECO:0007669"/>
    <property type="project" value="UniProtKB-SubCell"/>
</dbReference>
<dbReference type="Proteomes" id="UP000198418">
    <property type="component" value="Unassembled WGS sequence"/>
</dbReference>
<dbReference type="Gene3D" id="1.20.1300.10">
    <property type="entry name" value="Fumarate reductase/succinate dehydrogenase, transmembrane subunit"/>
    <property type="match status" value="2"/>
</dbReference>
<keyword evidence="6" id="KW-0479">Metal-binding</keyword>
<dbReference type="Pfam" id="PF01127">
    <property type="entry name" value="Sdh_cyt"/>
    <property type="match status" value="1"/>
</dbReference>
<feature type="transmembrane region" description="Helical" evidence="10">
    <location>
        <begin position="51"/>
        <end position="71"/>
    </location>
</feature>
<organism evidence="11 12">
    <name type="scientific">Rhodoblastus acidophilus</name>
    <name type="common">Rhodopseudomonas acidophila</name>
    <dbReference type="NCBI Taxonomy" id="1074"/>
    <lineage>
        <taxon>Bacteria</taxon>
        <taxon>Pseudomonadati</taxon>
        <taxon>Pseudomonadota</taxon>
        <taxon>Alphaproteobacteria</taxon>
        <taxon>Hyphomicrobiales</taxon>
        <taxon>Rhodoblastaceae</taxon>
        <taxon>Rhodoblastus</taxon>
    </lineage>
</organism>
<dbReference type="RefSeq" id="WP_088522262.1">
    <property type="nucleotide sequence ID" value="NZ_FYDG01000017.1"/>
</dbReference>
<feature type="transmembrane region" description="Helical" evidence="10">
    <location>
        <begin position="92"/>
        <end position="115"/>
    </location>
</feature>
<reference evidence="12" key="1">
    <citation type="submission" date="2017-06" db="EMBL/GenBank/DDBJ databases">
        <authorList>
            <person name="Varghese N."/>
            <person name="Submissions S."/>
        </authorList>
    </citation>
    <scope>NUCLEOTIDE SEQUENCE [LARGE SCALE GENOMIC DNA]</scope>
    <source>
        <strain evidence="12">DSM 137</strain>
    </source>
</reference>
<evidence type="ECO:0000256" key="7">
    <source>
        <dbReference type="ARBA" id="ARBA00022989"/>
    </source>
</evidence>
<keyword evidence="5 10" id="KW-0812">Transmembrane</keyword>
<keyword evidence="4" id="KW-0349">Heme</keyword>
<sequence>MRERVLFRLQRLSALALIGFVAAHLAGILVFTHRGLSAAVILGRVQDWLWLYGVFAVVAALHAGIGLRALARERFRFAPRRHARHVAFYAFAAHRLTGLALALFLALHLAALWRLPDAEIFDGALALTAHPLARAGEILIVAALALHLAGGARILAAEFLPGRARGGGRIAASVLFAGAVAAAYALWGQA</sequence>
<evidence type="ECO:0000256" key="1">
    <source>
        <dbReference type="ARBA" id="ARBA00001971"/>
    </source>
</evidence>
<evidence type="ECO:0000256" key="2">
    <source>
        <dbReference type="ARBA" id="ARBA00004050"/>
    </source>
</evidence>
<keyword evidence="9 10" id="KW-0472">Membrane</keyword>
<protein>
    <submittedName>
        <fullName evidence="11">Succinate dehydrogenase subunit C</fullName>
    </submittedName>
</protein>
<dbReference type="SUPFAM" id="SSF81343">
    <property type="entry name" value="Fumarate reductase respiratory complex transmembrane subunits"/>
    <property type="match status" value="2"/>
</dbReference>
<evidence type="ECO:0000256" key="5">
    <source>
        <dbReference type="ARBA" id="ARBA00022692"/>
    </source>
</evidence>
<dbReference type="InterPro" id="IPR000701">
    <property type="entry name" value="SuccDH_FuR_B_TM-su"/>
</dbReference>
<evidence type="ECO:0000256" key="10">
    <source>
        <dbReference type="SAM" id="Phobius"/>
    </source>
</evidence>
<dbReference type="OrthoDB" id="5787321at2"/>
<accession>A0A212S9F7</accession>
<evidence type="ECO:0000313" key="11">
    <source>
        <dbReference type="EMBL" id="SNB81885.1"/>
    </source>
</evidence>
<gene>
    <name evidence="11" type="ORF">SAMN06265338_11713</name>
</gene>
<proteinExistence type="predicted"/>
<dbReference type="GO" id="GO:0046872">
    <property type="term" value="F:metal ion binding"/>
    <property type="evidence" value="ECO:0007669"/>
    <property type="project" value="UniProtKB-KW"/>
</dbReference>
<feature type="transmembrane region" description="Helical" evidence="10">
    <location>
        <begin position="12"/>
        <end position="31"/>
    </location>
</feature>
<evidence type="ECO:0000256" key="8">
    <source>
        <dbReference type="ARBA" id="ARBA00023004"/>
    </source>
</evidence>
<name>A0A212S9F7_RHOAC</name>
<evidence type="ECO:0000256" key="6">
    <source>
        <dbReference type="ARBA" id="ARBA00022723"/>
    </source>
</evidence>
<dbReference type="InterPro" id="IPR034804">
    <property type="entry name" value="SQR/QFR_C/D"/>
</dbReference>
<dbReference type="EMBL" id="FYDG01000017">
    <property type="protein sequence ID" value="SNB81885.1"/>
    <property type="molecule type" value="Genomic_DNA"/>
</dbReference>
<comment type="function">
    <text evidence="2">Membrane-anchoring subunit of succinate dehydrogenase (SDH).</text>
</comment>
<keyword evidence="7 10" id="KW-1133">Transmembrane helix</keyword>